<gene>
    <name evidence="1" type="ORF">g.56494</name>
</gene>
<organism evidence="1">
    <name type="scientific">Lygus hesperus</name>
    <name type="common">Western plant bug</name>
    <dbReference type="NCBI Taxonomy" id="30085"/>
    <lineage>
        <taxon>Eukaryota</taxon>
        <taxon>Metazoa</taxon>
        <taxon>Ecdysozoa</taxon>
        <taxon>Arthropoda</taxon>
        <taxon>Hexapoda</taxon>
        <taxon>Insecta</taxon>
        <taxon>Pterygota</taxon>
        <taxon>Neoptera</taxon>
        <taxon>Paraneoptera</taxon>
        <taxon>Hemiptera</taxon>
        <taxon>Heteroptera</taxon>
        <taxon>Panheteroptera</taxon>
        <taxon>Cimicomorpha</taxon>
        <taxon>Miridae</taxon>
        <taxon>Mirini</taxon>
        <taxon>Lygus</taxon>
    </lineage>
</organism>
<dbReference type="EMBL" id="GDHC01009061">
    <property type="protein sequence ID" value="JAQ09568.1"/>
    <property type="molecule type" value="Transcribed_RNA"/>
</dbReference>
<proteinExistence type="predicted"/>
<reference evidence="1" key="1">
    <citation type="journal article" date="2016" name="Gigascience">
        <title>De novo construction of an expanded transcriptome assembly for the western tarnished plant bug, Lygus hesperus.</title>
        <authorList>
            <person name="Tassone E.E."/>
            <person name="Geib S.M."/>
            <person name="Hall B."/>
            <person name="Fabrick J.A."/>
            <person name="Brent C.S."/>
            <person name="Hull J.J."/>
        </authorList>
    </citation>
    <scope>NUCLEOTIDE SEQUENCE</scope>
</reference>
<protein>
    <submittedName>
        <fullName evidence="1">Uncharacterized protein</fullName>
    </submittedName>
</protein>
<feature type="non-terminal residue" evidence="1">
    <location>
        <position position="156"/>
    </location>
</feature>
<sequence>MSVIVDLTLEDSEDSTKDCIEGLSKSFKYDLDEIGCVPKSPAESIDSRDEIYSLEDIINPPNFEEFIELRTNVTSNQGSIESAVHHDLEIITIEPGSAAQDGKDIDENEPELVVEIGSDVIENELESAAGDDSDVEDEIELIAEDNSEIIAIGAES</sequence>
<dbReference type="AlphaFoldDB" id="A0A146LNT2"/>
<accession>A0A146LNT2</accession>
<name>A0A146LNT2_LYGHE</name>
<evidence type="ECO:0000313" key="1">
    <source>
        <dbReference type="EMBL" id="JAQ09568.1"/>
    </source>
</evidence>